<name>A0ABP8PT11_9GAMM</name>
<evidence type="ECO:0000256" key="1">
    <source>
        <dbReference type="SAM" id="MobiDB-lite"/>
    </source>
</evidence>
<gene>
    <name evidence="3" type="ORF">GCM10023095_00490</name>
</gene>
<reference evidence="4" key="1">
    <citation type="journal article" date="2019" name="Int. J. Syst. Evol. Microbiol.">
        <title>The Global Catalogue of Microorganisms (GCM) 10K type strain sequencing project: providing services to taxonomists for standard genome sequencing and annotation.</title>
        <authorList>
            <consortium name="The Broad Institute Genomics Platform"/>
            <consortium name="The Broad Institute Genome Sequencing Center for Infectious Disease"/>
            <person name="Wu L."/>
            <person name="Ma J."/>
        </authorList>
    </citation>
    <scope>NUCLEOTIDE SEQUENCE [LARGE SCALE GENOMIC DNA]</scope>
    <source>
        <strain evidence="4">JCM 32226</strain>
    </source>
</reference>
<dbReference type="Proteomes" id="UP001501321">
    <property type="component" value="Unassembled WGS sequence"/>
</dbReference>
<feature type="compositionally biased region" description="Low complexity" evidence="1">
    <location>
        <begin position="72"/>
        <end position="86"/>
    </location>
</feature>
<dbReference type="RefSeq" id="WP_345008874.1">
    <property type="nucleotide sequence ID" value="NZ_BAABFC010000001.1"/>
</dbReference>
<evidence type="ECO:0000313" key="4">
    <source>
        <dbReference type="Proteomes" id="UP001501321"/>
    </source>
</evidence>
<feature type="compositionally biased region" description="Pro residues" evidence="1">
    <location>
        <begin position="95"/>
        <end position="104"/>
    </location>
</feature>
<keyword evidence="2" id="KW-0732">Signal</keyword>
<feature type="chain" id="PRO_5046615457" description="DUF333 domain-containing protein" evidence="2">
    <location>
        <begin position="24"/>
        <end position="114"/>
    </location>
</feature>
<organism evidence="3 4">
    <name type="scientific">Pseudaeromonas paramecii</name>
    <dbReference type="NCBI Taxonomy" id="2138166"/>
    <lineage>
        <taxon>Bacteria</taxon>
        <taxon>Pseudomonadati</taxon>
        <taxon>Pseudomonadota</taxon>
        <taxon>Gammaproteobacteria</taxon>
        <taxon>Aeromonadales</taxon>
        <taxon>Aeromonadaceae</taxon>
        <taxon>Pseudaeromonas</taxon>
    </lineage>
</organism>
<accession>A0ABP8PT11</accession>
<comment type="caution">
    <text evidence="3">The sequence shown here is derived from an EMBL/GenBank/DDBJ whole genome shotgun (WGS) entry which is preliminary data.</text>
</comment>
<evidence type="ECO:0000256" key="2">
    <source>
        <dbReference type="SAM" id="SignalP"/>
    </source>
</evidence>
<feature type="signal peptide" evidence="2">
    <location>
        <begin position="1"/>
        <end position="23"/>
    </location>
</feature>
<proteinExistence type="predicted"/>
<protein>
    <recommendedName>
        <fullName evidence="5">DUF333 domain-containing protein</fullName>
    </recommendedName>
</protein>
<keyword evidence="4" id="KW-1185">Reference proteome</keyword>
<dbReference type="EMBL" id="BAABFC010000001">
    <property type="protein sequence ID" value="GAA4492282.1"/>
    <property type="molecule type" value="Genomic_DNA"/>
</dbReference>
<evidence type="ECO:0000313" key="3">
    <source>
        <dbReference type="EMBL" id="GAA4492282.1"/>
    </source>
</evidence>
<feature type="region of interest" description="Disordered" evidence="1">
    <location>
        <begin position="72"/>
        <end position="114"/>
    </location>
</feature>
<sequence>MTNKTRVALAAWLALLGSSAALASTKLPDHGHPPGPPQEAITACSGLGEGDVCSVQTPQGESLDGVCTLFKAPPAASGASSTDTSAQLGCRPSNMPEPPQGGKPPRPDEDTEEQ</sequence>
<evidence type="ECO:0008006" key="5">
    <source>
        <dbReference type="Google" id="ProtNLM"/>
    </source>
</evidence>